<accession>A0A2S9YLV8</accession>
<proteinExistence type="predicted"/>
<gene>
    <name evidence="1" type="ORF">ENSA7_42100</name>
</gene>
<evidence type="ECO:0000313" key="2">
    <source>
        <dbReference type="Proteomes" id="UP000238823"/>
    </source>
</evidence>
<reference evidence="1 2" key="1">
    <citation type="submission" date="2018-03" db="EMBL/GenBank/DDBJ databases">
        <title>Draft Genome Sequences of the Obligatory Marine Myxobacteria Enhygromyxa salina SWB007.</title>
        <authorList>
            <person name="Poehlein A."/>
            <person name="Moghaddam J.A."/>
            <person name="Harms H."/>
            <person name="Alanjari M."/>
            <person name="Koenig G.M."/>
            <person name="Daniel R."/>
            <person name="Schaeberle T.F."/>
        </authorList>
    </citation>
    <scope>NUCLEOTIDE SEQUENCE [LARGE SCALE GENOMIC DNA]</scope>
    <source>
        <strain evidence="1 2">SWB007</strain>
    </source>
</reference>
<organism evidence="1 2">
    <name type="scientific">Enhygromyxa salina</name>
    <dbReference type="NCBI Taxonomy" id="215803"/>
    <lineage>
        <taxon>Bacteria</taxon>
        <taxon>Pseudomonadati</taxon>
        <taxon>Myxococcota</taxon>
        <taxon>Polyangia</taxon>
        <taxon>Nannocystales</taxon>
        <taxon>Nannocystaceae</taxon>
        <taxon>Enhygromyxa</taxon>
    </lineage>
</organism>
<sequence>MFRPWRGIGRLGFGLGLLLFGLRLGLGFSLGLLFDRLGLQRGGPRLDRRWRRDVPLTII</sequence>
<name>A0A2S9YLV8_9BACT</name>
<comment type="caution">
    <text evidence="1">The sequence shown here is derived from an EMBL/GenBank/DDBJ whole genome shotgun (WGS) entry which is preliminary data.</text>
</comment>
<protein>
    <submittedName>
        <fullName evidence="1">Uncharacterized protein</fullName>
    </submittedName>
</protein>
<evidence type="ECO:0000313" key="1">
    <source>
        <dbReference type="EMBL" id="PRQ06070.1"/>
    </source>
</evidence>
<dbReference type="EMBL" id="PVNL01000084">
    <property type="protein sequence ID" value="PRQ06070.1"/>
    <property type="molecule type" value="Genomic_DNA"/>
</dbReference>
<dbReference type="Proteomes" id="UP000238823">
    <property type="component" value="Unassembled WGS sequence"/>
</dbReference>
<dbReference type="AlphaFoldDB" id="A0A2S9YLV8"/>